<dbReference type="Proteomes" id="UP000184280">
    <property type="component" value="Unassembled WGS sequence"/>
</dbReference>
<dbReference type="OrthoDB" id="1081604at2"/>
<evidence type="ECO:0000313" key="2">
    <source>
        <dbReference type="Proteomes" id="UP000184280"/>
    </source>
</evidence>
<sequence>MSNMTPKQFLEHIKKNVFKGIDLKPVLTLQGDGLRTFTLEQLERLRSTVPDGHYALWLSDQFWTADRDLTMITDKHPWLAFEWEMKDREQLPELNDDEYKIACWIEELALLSHDLYCHEPFDVVQLGDGLQGRFTQTELYVDSFKYDNKPLVEWMKTTPYRHIAAMVCYTMADQEIDWAVQHNQAVQDYYAFQCWRNRGDWGKLEDCEDFIRRSLDAMQQIEEHYAKGHAEGLNDEEIRVLDIMFGFAPHNYCAEDYPAVRDICAAAQKHLPQTPYIKSEQGLRAYGKAVFADLEKIFAKHGMTWDPSDATDLTMGYLDAWVYDKYYNG</sequence>
<gene>
    <name evidence="1" type="ORF">SAMN04488494_1755</name>
</gene>
<evidence type="ECO:0000313" key="1">
    <source>
        <dbReference type="EMBL" id="SHM34868.1"/>
    </source>
</evidence>
<dbReference type="EMBL" id="FRCJ01000003">
    <property type="protein sequence ID" value="SHM34868.1"/>
    <property type="molecule type" value="Genomic_DNA"/>
</dbReference>
<reference evidence="1 2" key="1">
    <citation type="submission" date="2016-11" db="EMBL/GenBank/DDBJ databases">
        <authorList>
            <person name="Jaros S."/>
            <person name="Januszkiewicz K."/>
            <person name="Wedrychowicz H."/>
        </authorList>
    </citation>
    <scope>NUCLEOTIDE SEQUENCE [LARGE SCALE GENOMIC DNA]</scope>
    <source>
        <strain evidence="1 2">BPI-34</strain>
    </source>
</reference>
<dbReference type="AlphaFoldDB" id="A0A1M7I2I4"/>
<proteinExistence type="predicted"/>
<accession>A0A1M7I2I4</accession>
<dbReference type="RefSeq" id="WP_073044549.1">
    <property type="nucleotide sequence ID" value="NZ_FOLF01000001.1"/>
</dbReference>
<organism evidence="1 2">
    <name type="scientific">Xylanibacter ruminicola</name>
    <name type="common">Prevotella ruminicola</name>
    <dbReference type="NCBI Taxonomy" id="839"/>
    <lineage>
        <taxon>Bacteria</taxon>
        <taxon>Pseudomonadati</taxon>
        <taxon>Bacteroidota</taxon>
        <taxon>Bacteroidia</taxon>
        <taxon>Bacteroidales</taxon>
        <taxon>Prevotellaceae</taxon>
        <taxon>Xylanibacter</taxon>
    </lineage>
</organism>
<name>A0A1M7I2I4_XYLRU</name>
<protein>
    <submittedName>
        <fullName evidence="1">Uncharacterized protein</fullName>
    </submittedName>
</protein>